<name>A0AA39ZYD5_9PEZI</name>
<evidence type="ECO:0000256" key="1">
    <source>
        <dbReference type="SAM" id="MobiDB-lite"/>
    </source>
</evidence>
<dbReference type="GeneID" id="85329234"/>
<organism evidence="2 3">
    <name type="scientific">Lasiosphaeria miniovina</name>
    <dbReference type="NCBI Taxonomy" id="1954250"/>
    <lineage>
        <taxon>Eukaryota</taxon>
        <taxon>Fungi</taxon>
        <taxon>Dikarya</taxon>
        <taxon>Ascomycota</taxon>
        <taxon>Pezizomycotina</taxon>
        <taxon>Sordariomycetes</taxon>
        <taxon>Sordariomycetidae</taxon>
        <taxon>Sordariales</taxon>
        <taxon>Lasiosphaeriaceae</taxon>
        <taxon>Lasiosphaeria</taxon>
    </lineage>
</organism>
<comment type="caution">
    <text evidence="2">The sequence shown here is derived from an EMBL/GenBank/DDBJ whole genome shotgun (WGS) entry which is preliminary data.</text>
</comment>
<dbReference type="Proteomes" id="UP001172101">
    <property type="component" value="Unassembled WGS sequence"/>
</dbReference>
<evidence type="ECO:0000313" key="3">
    <source>
        <dbReference type="Proteomes" id="UP001172101"/>
    </source>
</evidence>
<dbReference type="AlphaFoldDB" id="A0AA39ZYD5"/>
<dbReference type="EMBL" id="JAUIRO010000007">
    <property type="protein sequence ID" value="KAK0705908.1"/>
    <property type="molecule type" value="Genomic_DNA"/>
</dbReference>
<evidence type="ECO:0000313" key="2">
    <source>
        <dbReference type="EMBL" id="KAK0705908.1"/>
    </source>
</evidence>
<proteinExistence type="predicted"/>
<feature type="region of interest" description="Disordered" evidence="1">
    <location>
        <begin position="41"/>
        <end position="61"/>
    </location>
</feature>
<reference evidence="2" key="1">
    <citation type="submission" date="2023-06" db="EMBL/GenBank/DDBJ databases">
        <title>Genome-scale phylogeny and comparative genomics of the fungal order Sordariales.</title>
        <authorList>
            <consortium name="Lawrence Berkeley National Laboratory"/>
            <person name="Hensen N."/>
            <person name="Bonometti L."/>
            <person name="Westerberg I."/>
            <person name="Brannstrom I.O."/>
            <person name="Guillou S."/>
            <person name="Cros-Aarteil S."/>
            <person name="Calhoun S."/>
            <person name="Haridas S."/>
            <person name="Kuo A."/>
            <person name="Mondo S."/>
            <person name="Pangilinan J."/>
            <person name="Riley R."/>
            <person name="LaButti K."/>
            <person name="Andreopoulos B."/>
            <person name="Lipzen A."/>
            <person name="Chen C."/>
            <person name="Yanf M."/>
            <person name="Daum C."/>
            <person name="Ng V."/>
            <person name="Clum A."/>
            <person name="Steindorff A."/>
            <person name="Ohm R."/>
            <person name="Martin F."/>
            <person name="Silar P."/>
            <person name="Natvig D."/>
            <person name="Lalanne C."/>
            <person name="Gautier V."/>
            <person name="Ament-velasquez S.L."/>
            <person name="Kruys A."/>
            <person name="Hutchinson M.I."/>
            <person name="Powell A.J."/>
            <person name="Barry K."/>
            <person name="Miller A.N."/>
            <person name="Grigoriev I.V."/>
            <person name="Debuchy R."/>
            <person name="Gladieux P."/>
            <person name="Thoren M.H."/>
            <person name="Johannesson H."/>
        </authorList>
    </citation>
    <scope>NUCLEOTIDE SEQUENCE</scope>
    <source>
        <strain evidence="2">SMH2392-1A</strain>
    </source>
</reference>
<gene>
    <name evidence="2" type="ORF">B0T26DRAFT_755477</name>
</gene>
<keyword evidence="3" id="KW-1185">Reference proteome</keyword>
<accession>A0AA39ZYD5</accession>
<protein>
    <submittedName>
        <fullName evidence="2">Uncharacterized protein</fullName>
    </submittedName>
</protein>
<sequence>MPSWTGILSSKPNYTVIRGPMYTQPTANFIRKMKKLQAVNLDDHEEDPCEEPSFGGGPRGR</sequence>
<dbReference type="RefSeq" id="XP_060291002.1">
    <property type="nucleotide sequence ID" value="XM_060445964.1"/>
</dbReference>